<dbReference type="OrthoDB" id="6506885at2"/>
<evidence type="ECO:0000313" key="1">
    <source>
        <dbReference type="EMBL" id="KFB99023.1"/>
    </source>
</evidence>
<gene>
    <name evidence="1" type="ORF">GTGU_04350</name>
</gene>
<dbReference type="Pfam" id="PF12059">
    <property type="entry name" value="DUF3540"/>
    <property type="match status" value="2"/>
</dbReference>
<dbReference type="AlphaFoldDB" id="A0A084ZNH9"/>
<dbReference type="RefSeq" id="WP_051857419.1">
    <property type="nucleotide sequence ID" value="NZ_JMTB01000118.1"/>
</dbReference>
<reference evidence="2" key="1">
    <citation type="submission" date="2014-05" db="EMBL/GenBank/DDBJ databases">
        <title>ATOL: Assembling a taxonomically balanced genome-scale reconstruction of the evolutionary history of the Enterobacteriaceae.</title>
        <authorList>
            <person name="Plunkett G. III"/>
            <person name="Neeno-Eckwall E.C."/>
            <person name="Glasner J.D."/>
            <person name="Perna N.T."/>
        </authorList>
    </citation>
    <scope>NUCLEOTIDE SEQUENCE [LARGE SCALE GENOMIC DNA]</scope>
    <source>
        <strain evidence="2">ATCC 49490</strain>
    </source>
</reference>
<keyword evidence="2" id="KW-1185">Reference proteome</keyword>
<dbReference type="InterPro" id="IPR021927">
    <property type="entry name" value="DUF3540"/>
</dbReference>
<dbReference type="EMBL" id="JMTB01000118">
    <property type="protein sequence ID" value="KFB99023.1"/>
    <property type="molecule type" value="Genomic_DNA"/>
</dbReference>
<evidence type="ECO:0008006" key="3">
    <source>
        <dbReference type="Google" id="ProtNLM"/>
    </source>
</evidence>
<dbReference type="eggNOG" id="ENOG5032RG2">
    <property type="taxonomic scope" value="Bacteria"/>
</dbReference>
<accession>A0A084ZNH9</accession>
<evidence type="ECO:0000313" key="2">
    <source>
        <dbReference type="Proteomes" id="UP000028630"/>
    </source>
</evidence>
<dbReference type="Proteomes" id="UP000028630">
    <property type="component" value="Unassembled WGS sequence"/>
</dbReference>
<organism evidence="1 2">
    <name type="scientific">Trabulsiella guamensis ATCC 49490</name>
    <dbReference type="NCBI Taxonomy" id="1005994"/>
    <lineage>
        <taxon>Bacteria</taxon>
        <taxon>Pseudomonadati</taxon>
        <taxon>Pseudomonadota</taxon>
        <taxon>Gammaproteobacteria</taxon>
        <taxon>Enterobacterales</taxon>
        <taxon>Enterobacteriaceae</taxon>
        <taxon>Trabulsiella</taxon>
    </lineage>
</organism>
<protein>
    <recommendedName>
        <fullName evidence="3">DUF3540 domain-containing protein</fullName>
    </recommendedName>
</protein>
<comment type="caution">
    <text evidence="1">The sequence shown here is derived from an EMBL/GenBank/DDBJ whole genome shotgun (WGS) entry which is preliminary data.</text>
</comment>
<sequence>MSDIIHITSVKNRSYDATLNEPLSFFQELAQESGPRLITGRMCLDEQGIPCVEEYPHLPALVAASCLLVPVSGDVVSAVVNDGKLYVTAVLLREDSGAPLIFSGGNVPLHIVAPSLMLQGTDRVEIHTQQLSLLSRTSKWVSETLHQVTRSLFVRATNAHRKVEYTDEVEARHISQRAEHSLAVNARVGSINASAVLKIDGGQVHMG</sequence>
<name>A0A084ZNH9_9ENTR</name>
<proteinExistence type="predicted"/>